<keyword evidence="3" id="KW-0808">Transferase</keyword>
<comment type="caution">
    <text evidence="3">The sequence shown here is derived from an EMBL/GenBank/DDBJ whole genome shotgun (WGS) entry which is preliminary data.</text>
</comment>
<protein>
    <submittedName>
        <fullName evidence="3">Protein kinase-like protein</fullName>
    </submittedName>
</protein>
<dbReference type="AlphaFoldDB" id="A0A419V3Q1"/>
<dbReference type="GO" id="GO:0005524">
    <property type="term" value="F:ATP binding"/>
    <property type="evidence" value="ECO:0007669"/>
    <property type="project" value="UniProtKB-UniRule"/>
</dbReference>
<keyword evidence="1" id="KW-0547">Nucleotide-binding</keyword>
<dbReference type="InterPro" id="IPR052751">
    <property type="entry name" value="Plant_MAPKKK"/>
</dbReference>
<dbReference type="PROSITE" id="PS00107">
    <property type="entry name" value="PROTEIN_KINASE_ATP"/>
    <property type="match status" value="1"/>
</dbReference>
<evidence type="ECO:0000256" key="1">
    <source>
        <dbReference type="PROSITE-ProRule" id="PRU10141"/>
    </source>
</evidence>
<gene>
    <name evidence="3" type="ORF">ATL39_2355</name>
</gene>
<dbReference type="InterPro" id="IPR017441">
    <property type="entry name" value="Protein_kinase_ATP_BS"/>
</dbReference>
<dbReference type="PROSITE" id="PS50011">
    <property type="entry name" value="PROTEIN_KINASE_DOM"/>
    <property type="match status" value="1"/>
</dbReference>
<accession>A0A419V3Q1</accession>
<reference evidence="3 4" key="1">
    <citation type="submission" date="2018-09" db="EMBL/GenBank/DDBJ databases">
        <title>Genomic Encyclopedia of Archaeal and Bacterial Type Strains, Phase II (KMG-II): from individual species to whole genera.</title>
        <authorList>
            <person name="Goeker M."/>
        </authorList>
    </citation>
    <scope>NUCLEOTIDE SEQUENCE [LARGE SCALE GENOMIC DNA]</scope>
    <source>
        <strain evidence="3 4">DSM 17008</strain>
    </source>
</reference>
<dbReference type="PROSITE" id="PS00109">
    <property type="entry name" value="PROTEIN_KINASE_TYR"/>
    <property type="match status" value="1"/>
</dbReference>
<evidence type="ECO:0000313" key="3">
    <source>
        <dbReference type="EMBL" id="RKD73149.1"/>
    </source>
</evidence>
<dbReference type="Proteomes" id="UP000285120">
    <property type="component" value="Unassembled WGS sequence"/>
</dbReference>
<keyword evidence="1" id="KW-0067">ATP-binding</keyword>
<sequence length="405" mass="46880">MIRIKNIENFLKIKLESIAPLHADAEKAILYRNFYDDISNETLAHTFSIIHSKLNDLFSFMNHKNSPGRGGHYNADASRELIDLLKEIRIILATLEREPSEETYQIDHTYQEIIEKCSFFLSSSGGSPIPDEFPIIETIDHQPIFIPAFSISIPSPVKVVNARLQLIGGGSYAQVFHYKDPNYGLDFAIKRARPELSEEELKRFEIEFEQLSKLDSPYIIKAYKYDKDKNEYTMEFSDQTLEEYMKFENQNLPLSKRKNLVGQVLRAFSYIHEKGLLHRDISYRNILLKHFDDRSSIVKISDFGLVKITESQLTRQGTDIKGTLNDYSDLSRIGFGNYSIEHETFVLAKVIYFILTGKQSNYPKEKNQALKNFVLKAISSHKTERFKSVQELHKVLNEKVYPTLS</sequence>
<dbReference type="RefSeq" id="WP_120193523.1">
    <property type="nucleotide sequence ID" value="NZ_RAPK01000009.1"/>
</dbReference>
<dbReference type="GO" id="GO:0007165">
    <property type="term" value="P:signal transduction"/>
    <property type="evidence" value="ECO:0007669"/>
    <property type="project" value="TreeGrafter"/>
</dbReference>
<organism evidence="3 4">
    <name type="scientific">Sinobaca qinghaiensis</name>
    <dbReference type="NCBI Taxonomy" id="342944"/>
    <lineage>
        <taxon>Bacteria</taxon>
        <taxon>Bacillati</taxon>
        <taxon>Bacillota</taxon>
        <taxon>Bacilli</taxon>
        <taxon>Bacillales</taxon>
        <taxon>Sporolactobacillaceae</taxon>
        <taxon>Sinobaca</taxon>
    </lineage>
</organism>
<dbReference type="Gene3D" id="1.10.510.10">
    <property type="entry name" value="Transferase(Phosphotransferase) domain 1"/>
    <property type="match status" value="1"/>
</dbReference>
<dbReference type="PANTHER" id="PTHR48011:SF4">
    <property type="entry name" value="MITOGEN-ACTIVATED PROTEIN KINASE KINASE KINASE 19"/>
    <property type="match status" value="1"/>
</dbReference>
<name>A0A419V3Q1_9BACL</name>
<evidence type="ECO:0000313" key="4">
    <source>
        <dbReference type="Proteomes" id="UP000285120"/>
    </source>
</evidence>
<dbReference type="InterPro" id="IPR000719">
    <property type="entry name" value="Prot_kinase_dom"/>
</dbReference>
<dbReference type="GO" id="GO:0004672">
    <property type="term" value="F:protein kinase activity"/>
    <property type="evidence" value="ECO:0007669"/>
    <property type="project" value="InterPro"/>
</dbReference>
<dbReference type="Pfam" id="PF00069">
    <property type="entry name" value="Pkinase"/>
    <property type="match status" value="1"/>
</dbReference>
<dbReference type="InterPro" id="IPR008266">
    <property type="entry name" value="Tyr_kinase_AS"/>
</dbReference>
<keyword evidence="4" id="KW-1185">Reference proteome</keyword>
<evidence type="ECO:0000259" key="2">
    <source>
        <dbReference type="PROSITE" id="PS50011"/>
    </source>
</evidence>
<dbReference type="InterPro" id="IPR011009">
    <property type="entry name" value="Kinase-like_dom_sf"/>
</dbReference>
<feature type="binding site" evidence="1">
    <location>
        <position position="190"/>
    </location>
    <ligand>
        <name>ATP</name>
        <dbReference type="ChEBI" id="CHEBI:30616"/>
    </ligand>
</feature>
<feature type="domain" description="Protein kinase" evidence="2">
    <location>
        <begin position="161"/>
        <end position="405"/>
    </location>
</feature>
<dbReference type="EMBL" id="RAPK01000009">
    <property type="protein sequence ID" value="RKD73149.1"/>
    <property type="molecule type" value="Genomic_DNA"/>
</dbReference>
<dbReference type="OrthoDB" id="9762169at2"/>
<keyword evidence="3" id="KW-0418">Kinase</keyword>
<proteinExistence type="predicted"/>
<dbReference type="SUPFAM" id="SSF56112">
    <property type="entry name" value="Protein kinase-like (PK-like)"/>
    <property type="match status" value="1"/>
</dbReference>
<dbReference type="PANTHER" id="PTHR48011">
    <property type="entry name" value="CCR4-NOT TRANSCRIPTIONAL COMPLEX SUBUNIT CAF120-RELATED"/>
    <property type="match status" value="1"/>
</dbReference>